<dbReference type="EMBL" id="BSXS01000298">
    <property type="protein sequence ID" value="GME71870.1"/>
    <property type="molecule type" value="Genomic_DNA"/>
</dbReference>
<name>A0ACB5SSQ6_AMBMO</name>
<dbReference type="Proteomes" id="UP001165064">
    <property type="component" value="Unassembled WGS sequence"/>
</dbReference>
<reference evidence="1" key="1">
    <citation type="submission" date="2023-04" db="EMBL/GenBank/DDBJ databases">
        <title>Ambrosiozyma monospora NBRC 10751.</title>
        <authorList>
            <person name="Ichikawa N."/>
            <person name="Sato H."/>
            <person name="Tonouchi N."/>
        </authorList>
    </citation>
    <scope>NUCLEOTIDE SEQUENCE</scope>
    <source>
        <strain evidence="1">NBRC 10751</strain>
    </source>
</reference>
<keyword evidence="2" id="KW-1185">Reference proteome</keyword>
<gene>
    <name evidence="1" type="ORF">Amon02_000074600</name>
</gene>
<organism evidence="1 2">
    <name type="scientific">Ambrosiozyma monospora</name>
    <name type="common">Yeast</name>
    <name type="synonym">Endomycopsis monosporus</name>
    <dbReference type="NCBI Taxonomy" id="43982"/>
    <lineage>
        <taxon>Eukaryota</taxon>
        <taxon>Fungi</taxon>
        <taxon>Dikarya</taxon>
        <taxon>Ascomycota</taxon>
        <taxon>Saccharomycotina</taxon>
        <taxon>Pichiomycetes</taxon>
        <taxon>Pichiales</taxon>
        <taxon>Pichiaceae</taxon>
        <taxon>Ambrosiozyma</taxon>
    </lineage>
</organism>
<proteinExistence type="predicted"/>
<protein>
    <submittedName>
        <fullName evidence="1">Unnamed protein product</fullName>
    </submittedName>
</protein>
<evidence type="ECO:0000313" key="1">
    <source>
        <dbReference type="EMBL" id="GME71870.1"/>
    </source>
</evidence>
<sequence>MLSASLIASRHLPYRLPRCRFTSTSKWSSFPITGSGTTLTATAPLARPTLTALRTPTTTSSTSFIFKKNFSTTPAETSSPDRIRQVFDDSQFWREFNGSPTSNSHFFNYKSNSVGLFQNPYLKRPSGVQDFSRESLKKAKQLTQAIIEDDSPEGLVNYIRNLDRLSDILCRVIDLCEFIRVVHPNKSFVNAAQACHEEMFQFMNILNTSKELYDKLHRVLHTPEIKNQLSAEEIAVGELLYSDFKKSGIDMDDQTRQAFVELSQNIALLGQSFNNGVTDPVQDFVIIEKDKLKEGDISKYYKDLVSYDRDGNLKVPIYGRVPLELLRSCPNQFVRKELWRALHSSPDYQIEYLQALLKQRGLLARLLGSKSFSEYQLVEKMAKSPENVMSFLKNLLIRVAPGVVAETRSLYKFSPSFDKDAKPPTDVELAELVHPWDRDYLVTLSLMKRRSVNLEDISSYFSVGTVVQGLSNLFKSIYGIHLNPVKCKPGETWSNDVRKFEVVSEDEGIVGIIYLDLFYRERKTHNPAHFTVCCSRKIYPEELNPKDPFKLSLDSIQTNESVNGEIFQLPLISLVCNFVPDYSSRSNKNVKTLLTLDQVETLFHEMGHAMHSMLGRSNLHNVSGTRCSTDFVELPSILMEHFAKDPRVLLSFAKHHETGEPLPLQLLKKHQEDNDAMCNSETFSQIKMAILDQQLHSDVVFDPNFDVVQIWHDLEKQLQFYNDSISNWPGKFGHLFSYGSVYYSYLFDRAIAANIWEHLFKKNPLDRASGEKFKNHVLKWGGSKDPWELIANALDKPELKGGDAKAMEFIGDVKDL</sequence>
<evidence type="ECO:0000313" key="2">
    <source>
        <dbReference type="Proteomes" id="UP001165064"/>
    </source>
</evidence>
<accession>A0ACB5SSQ6</accession>
<comment type="caution">
    <text evidence="1">The sequence shown here is derived from an EMBL/GenBank/DDBJ whole genome shotgun (WGS) entry which is preliminary data.</text>
</comment>